<dbReference type="PANTHER" id="PTHR10953">
    <property type="entry name" value="UBIQUITIN-ACTIVATING ENZYME E1"/>
    <property type="match status" value="1"/>
</dbReference>
<dbReference type="InterPro" id="IPR035985">
    <property type="entry name" value="Ubiquitin-activating_enz"/>
</dbReference>
<comment type="caution">
    <text evidence="2">The sequence shown here is derived from an EMBL/GenBank/DDBJ whole genome shotgun (WGS) entry which is preliminary data.</text>
</comment>
<dbReference type="InterPro" id="IPR045886">
    <property type="entry name" value="ThiF/MoeB/HesA"/>
</dbReference>
<keyword evidence="3" id="KW-1185">Reference proteome</keyword>
<organism evidence="2 3">
    <name type="scientific">Roseiconus lacunae</name>
    <dbReference type="NCBI Taxonomy" id="2605694"/>
    <lineage>
        <taxon>Bacteria</taxon>
        <taxon>Pseudomonadati</taxon>
        <taxon>Planctomycetota</taxon>
        <taxon>Planctomycetia</taxon>
        <taxon>Pirellulales</taxon>
        <taxon>Pirellulaceae</taxon>
        <taxon>Roseiconus</taxon>
    </lineage>
</organism>
<dbReference type="InterPro" id="IPR000594">
    <property type="entry name" value="ThiF_NAD_FAD-bd"/>
</dbReference>
<dbReference type="Gene3D" id="3.40.50.720">
    <property type="entry name" value="NAD(P)-binding Rossmann-like Domain"/>
    <property type="match status" value="1"/>
</dbReference>
<dbReference type="CDD" id="cd00757">
    <property type="entry name" value="ThiF_MoeB_HesA_family"/>
    <property type="match status" value="1"/>
</dbReference>
<keyword evidence="2" id="KW-0808">Transferase</keyword>
<evidence type="ECO:0000259" key="1">
    <source>
        <dbReference type="Pfam" id="PF00899"/>
    </source>
</evidence>
<accession>A0ABT7PML2</accession>
<proteinExistence type="predicted"/>
<reference evidence="2 3" key="1">
    <citation type="submission" date="2023-06" db="EMBL/GenBank/DDBJ databases">
        <title>Roseiconus lacunae JC819 isolated from Gulf of Mannar region, Tamil Nadu.</title>
        <authorList>
            <person name="Pk S."/>
            <person name="Ch S."/>
            <person name="Ch V.R."/>
        </authorList>
    </citation>
    <scope>NUCLEOTIDE SEQUENCE [LARGE SCALE GENOMIC DNA]</scope>
    <source>
        <strain evidence="2 3">JC819</strain>
    </source>
</reference>
<evidence type="ECO:0000313" key="2">
    <source>
        <dbReference type="EMBL" id="MDM4017739.1"/>
    </source>
</evidence>
<gene>
    <name evidence="2" type="ORF">QTN89_19985</name>
</gene>
<dbReference type="Proteomes" id="UP001239462">
    <property type="component" value="Unassembled WGS sequence"/>
</dbReference>
<feature type="domain" description="THIF-type NAD/FAD binding fold" evidence="1">
    <location>
        <begin position="17"/>
        <end position="254"/>
    </location>
</feature>
<dbReference type="SUPFAM" id="SSF69572">
    <property type="entry name" value="Activating enzymes of the ubiquitin-like proteins"/>
    <property type="match status" value="1"/>
</dbReference>
<dbReference type="GO" id="GO:0016779">
    <property type="term" value="F:nucleotidyltransferase activity"/>
    <property type="evidence" value="ECO:0007669"/>
    <property type="project" value="UniProtKB-KW"/>
</dbReference>
<dbReference type="PANTHER" id="PTHR10953:SF102">
    <property type="entry name" value="ADENYLYLTRANSFERASE AND SULFURTRANSFERASE MOCS3"/>
    <property type="match status" value="1"/>
</dbReference>
<evidence type="ECO:0000313" key="3">
    <source>
        <dbReference type="Proteomes" id="UP001239462"/>
    </source>
</evidence>
<dbReference type="EMBL" id="JASZZN010000016">
    <property type="protein sequence ID" value="MDM4017739.1"/>
    <property type="molecule type" value="Genomic_DNA"/>
</dbReference>
<sequence length="354" mass="38524">MPTNGQPLHDQPSNDRYCRQQQFAPIGEDGQRRLRQSDVAVLGCGALGTVAAELLCRAGAGRIRIIDRDIVEWSNLQRQSLFDGADASAGTSKAEAAATRLAEINDTVELRPLVVDVRADNIESLLAGVDLVVDATDNFQVRFLLNDWALATGTAWVHGGCVGASGQVRLFDGAGRPCFRCLVPQPPPPDAVETCDTAGVLGSATHAIASLQVTEAIKWLTGNHDAISQDVVSIDFWHNRTRRVSLTEDAAPTCVACRQRRFEFLHGQQRSQTETELCGRNAIQITPVEPRIVDLAALAKRWGKAGATQQTRFFVRLQIDATTQLTLFRDGRVIVSGTDEIARARSLVDRYVGS</sequence>
<dbReference type="Pfam" id="PF00899">
    <property type="entry name" value="ThiF"/>
    <property type="match status" value="1"/>
</dbReference>
<name>A0ABT7PML2_9BACT</name>
<keyword evidence="2" id="KW-0548">Nucleotidyltransferase</keyword>
<protein>
    <submittedName>
        <fullName evidence="2">ThiF family adenylyltransferase</fullName>
    </submittedName>
</protein>
<dbReference type="RefSeq" id="WP_289165262.1">
    <property type="nucleotide sequence ID" value="NZ_JASZZN010000016.1"/>
</dbReference>